<organism evidence="11 12">
    <name type="scientific">Marivita geojedonensis</name>
    <dbReference type="NCBI Taxonomy" id="1123756"/>
    <lineage>
        <taxon>Bacteria</taxon>
        <taxon>Pseudomonadati</taxon>
        <taxon>Pseudomonadota</taxon>
        <taxon>Alphaproteobacteria</taxon>
        <taxon>Rhodobacterales</taxon>
        <taxon>Roseobacteraceae</taxon>
        <taxon>Marivita</taxon>
    </lineage>
</organism>
<dbReference type="GO" id="GO:0015740">
    <property type="term" value="P:C4-dicarboxylate transport"/>
    <property type="evidence" value="ECO:0007669"/>
    <property type="project" value="TreeGrafter"/>
</dbReference>
<evidence type="ECO:0000256" key="6">
    <source>
        <dbReference type="ARBA" id="ARBA00022989"/>
    </source>
</evidence>
<gene>
    <name evidence="11" type="ORF">MGEO_02655</name>
</gene>
<evidence type="ECO:0000256" key="9">
    <source>
        <dbReference type="RuleBase" id="RU369079"/>
    </source>
</evidence>
<keyword evidence="12" id="KW-1185">Reference proteome</keyword>
<keyword evidence="2 9" id="KW-0813">Transport</keyword>
<dbReference type="Pfam" id="PF04290">
    <property type="entry name" value="DctQ"/>
    <property type="match status" value="1"/>
</dbReference>
<dbReference type="InterPro" id="IPR055348">
    <property type="entry name" value="DctQ"/>
</dbReference>
<reference evidence="11 12" key="1">
    <citation type="submission" date="2014-03" db="EMBL/GenBank/DDBJ databases">
        <title>The draft genome sequence of Marivita geojedonensis KCTC 23882.</title>
        <authorList>
            <person name="Lai Q."/>
            <person name="Shao Z."/>
        </authorList>
    </citation>
    <scope>NUCLEOTIDE SEQUENCE [LARGE SCALE GENOMIC DNA]</scope>
    <source>
        <strain evidence="11 12">DPG-138</strain>
    </source>
</reference>
<dbReference type="PANTHER" id="PTHR35011">
    <property type="entry name" value="2,3-DIKETO-L-GULONATE TRAP TRANSPORTER SMALL PERMEASE PROTEIN YIAM"/>
    <property type="match status" value="1"/>
</dbReference>
<feature type="transmembrane region" description="Helical" evidence="9">
    <location>
        <begin position="107"/>
        <end position="129"/>
    </location>
</feature>
<feature type="domain" description="Tripartite ATP-independent periplasmic transporters DctQ component" evidence="10">
    <location>
        <begin position="42"/>
        <end position="179"/>
    </location>
</feature>
<dbReference type="EMBL" id="JFKC01000001">
    <property type="protein sequence ID" value="OSQ53455.1"/>
    <property type="molecule type" value="Genomic_DNA"/>
</dbReference>
<evidence type="ECO:0000313" key="12">
    <source>
        <dbReference type="Proteomes" id="UP000193926"/>
    </source>
</evidence>
<keyword evidence="6 9" id="KW-1133">Transmembrane helix</keyword>
<evidence type="ECO:0000256" key="4">
    <source>
        <dbReference type="ARBA" id="ARBA00022519"/>
    </source>
</evidence>
<proteinExistence type="inferred from homology"/>
<name>A0A1X4NR65_9RHOB</name>
<evidence type="ECO:0000256" key="1">
    <source>
        <dbReference type="ARBA" id="ARBA00004429"/>
    </source>
</evidence>
<comment type="similarity">
    <text evidence="8 9">Belongs to the TRAP transporter small permease family.</text>
</comment>
<evidence type="ECO:0000256" key="7">
    <source>
        <dbReference type="ARBA" id="ARBA00023136"/>
    </source>
</evidence>
<dbReference type="GO" id="GO:0005886">
    <property type="term" value="C:plasma membrane"/>
    <property type="evidence" value="ECO:0007669"/>
    <property type="project" value="UniProtKB-SubCell"/>
</dbReference>
<keyword evidence="4 9" id="KW-0997">Cell inner membrane</keyword>
<feature type="transmembrane region" description="Helical" evidence="9">
    <location>
        <begin position="30"/>
        <end position="52"/>
    </location>
</feature>
<keyword evidence="5 9" id="KW-0812">Transmembrane</keyword>
<evidence type="ECO:0000256" key="3">
    <source>
        <dbReference type="ARBA" id="ARBA00022475"/>
    </source>
</evidence>
<evidence type="ECO:0000259" key="10">
    <source>
        <dbReference type="Pfam" id="PF04290"/>
    </source>
</evidence>
<protein>
    <recommendedName>
        <fullName evidence="9">TRAP transporter small permease protein</fullName>
    </recommendedName>
</protein>
<accession>A0A1X4NR65</accession>
<dbReference type="PANTHER" id="PTHR35011:SF10">
    <property type="entry name" value="TRAP TRANSPORTER SMALL PERMEASE PROTEIN"/>
    <property type="match status" value="1"/>
</dbReference>
<comment type="caution">
    <text evidence="11">The sequence shown here is derived from an EMBL/GenBank/DDBJ whole genome shotgun (WGS) entry which is preliminary data.</text>
</comment>
<comment type="subunit">
    <text evidence="9">The complex comprises the extracytoplasmic solute receptor protein and the two transmembrane proteins.</text>
</comment>
<keyword evidence="3" id="KW-1003">Cell membrane</keyword>
<dbReference type="GO" id="GO:0022857">
    <property type="term" value="F:transmembrane transporter activity"/>
    <property type="evidence" value="ECO:0007669"/>
    <property type="project" value="UniProtKB-UniRule"/>
</dbReference>
<dbReference type="AlphaFoldDB" id="A0A1X4NR65"/>
<comment type="function">
    <text evidence="9">Part of the tripartite ATP-independent periplasmic (TRAP) transport system.</text>
</comment>
<sequence>MSVPDDNRSFPQGKGPDTALERVWHRLVEAFAATGTVMIGILMVIICADIVARNSMGASLPLISEGGALLVVTLVALQLAATVRAGRLARTEVFIVPFSARFPRAGALLNGIFDLVGAVVLGTIAWVSIRVVEKDVSAGEFIGITGMATLPTWPFRVLILAGFAVAAIEFAVRILSALRKMGSDAR</sequence>
<evidence type="ECO:0000313" key="11">
    <source>
        <dbReference type="EMBL" id="OSQ53455.1"/>
    </source>
</evidence>
<dbReference type="Proteomes" id="UP000193926">
    <property type="component" value="Unassembled WGS sequence"/>
</dbReference>
<dbReference type="STRING" id="1123756.MGEO_02655"/>
<evidence type="ECO:0000256" key="5">
    <source>
        <dbReference type="ARBA" id="ARBA00022692"/>
    </source>
</evidence>
<comment type="subcellular location">
    <subcellularLocation>
        <location evidence="1 9">Cell inner membrane</location>
        <topology evidence="1 9">Multi-pass membrane protein</topology>
    </subcellularLocation>
</comment>
<feature type="transmembrane region" description="Helical" evidence="9">
    <location>
        <begin position="157"/>
        <end position="178"/>
    </location>
</feature>
<feature type="transmembrane region" description="Helical" evidence="9">
    <location>
        <begin position="67"/>
        <end position="86"/>
    </location>
</feature>
<evidence type="ECO:0000256" key="8">
    <source>
        <dbReference type="ARBA" id="ARBA00038436"/>
    </source>
</evidence>
<dbReference type="InterPro" id="IPR007387">
    <property type="entry name" value="TRAP_DctQ"/>
</dbReference>
<evidence type="ECO:0000256" key="2">
    <source>
        <dbReference type="ARBA" id="ARBA00022448"/>
    </source>
</evidence>
<keyword evidence="7 9" id="KW-0472">Membrane</keyword>